<keyword evidence="2" id="KW-0456">Lyase</keyword>
<dbReference type="PANTHER" id="PTHR36566">
    <property type="entry name" value="NICKEL INSERTION PROTEIN-RELATED"/>
    <property type="match status" value="1"/>
</dbReference>
<gene>
    <name evidence="3" type="ORF">Mpt1_c07920</name>
</gene>
<dbReference type="HOGENOM" id="CLU_028523_0_0_2"/>
<reference evidence="3 4" key="1">
    <citation type="journal article" date="2014" name="Appl. Environ. Microbiol.">
        <title>Comparative Genome Analysis of 'Candidatus Methanoplasma termitum' Indicates a New Mode of Energy Metabolism in the Seventh Order of Methanogens.</title>
        <authorList>
            <person name="Lang K."/>
            <person name="Schuldes J."/>
            <person name="Klingl A."/>
            <person name="Poehlein A."/>
            <person name="Daniel R."/>
            <person name="Brune A."/>
        </authorList>
    </citation>
    <scope>NUCLEOTIDE SEQUENCE [LARGE SCALE GENOMIC DNA]</scope>
    <source>
        <strain evidence="4">Mpt1</strain>
    </source>
</reference>
<dbReference type="KEGG" id="mear:Mpt1_c07920"/>
<dbReference type="HAMAP" id="MF_01074">
    <property type="entry name" value="LarC"/>
    <property type="match status" value="1"/>
</dbReference>
<evidence type="ECO:0000256" key="2">
    <source>
        <dbReference type="HAMAP-Rule" id="MF_01074"/>
    </source>
</evidence>
<dbReference type="RefSeq" id="WP_048112381.1">
    <property type="nucleotide sequence ID" value="NZ_CP010070.1"/>
</dbReference>
<name>A0A0A7LC87_9ARCH</name>
<dbReference type="GO" id="GO:0016151">
    <property type="term" value="F:nickel cation binding"/>
    <property type="evidence" value="ECO:0007669"/>
    <property type="project" value="UniProtKB-UniRule"/>
</dbReference>
<keyword evidence="4" id="KW-1185">Reference proteome</keyword>
<dbReference type="Gene3D" id="3.30.70.1380">
    <property type="entry name" value="Transcriptional regulatory protein pf0864 domain like"/>
    <property type="match status" value="1"/>
</dbReference>
<dbReference type="Pfam" id="PF01969">
    <property type="entry name" value="Ni_insertion"/>
    <property type="match status" value="1"/>
</dbReference>
<organism evidence="3 4">
    <name type="scientific">Candidatus Methanoplasma termitum</name>
    <dbReference type="NCBI Taxonomy" id="1577791"/>
    <lineage>
        <taxon>Archaea</taxon>
        <taxon>Methanobacteriati</taxon>
        <taxon>Thermoplasmatota</taxon>
        <taxon>Thermoplasmata</taxon>
        <taxon>Methanomassiliicoccales</taxon>
        <taxon>Methanomassiliicoccaceae</taxon>
        <taxon>Candidatus Methanoplasma</taxon>
    </lineage>
</organism>
<evidence type="ECO:0000256" key="1">
    <source>
        <dbReference type="ARBA" id="ARBA00022596"/>
    </source>
</evidence>
<proteinExistence type="inferred from homology"/>
<accession>A0A0A7LC87</accession>
<keyword evidence="1 2" id="KW-0533">Nickel</keyword>
<comment type="similarity">
    <text evidence="2">Belongs to the LarC family.</text>
</comment>
<dbReference type="GO" id="GO:0016829">
    <property type="term" value="F:lyase activity"/>
    <property type="evidence" value="ECO:0007669"/>
    <property type="project" value="UniProtKB-UniRule"/>
</dbReference>
<dbReference type="AlphaFoldDB" id="A0A0A7LC87"/>
<evidence type="ECO:0000313" key="3">
    <source>
        <dbReference type="EMBL" id="AIZ56674.1"/>
    </source>
</evidence>
<evidence type="ECO:0000313" key="4">
    <source>
        <dbReference type="Proteomes" id="UP000030787"/>
    </source>
</evidence>
<dbReference type="PANTHER" id="PTHR36566:SF1">
    <property type="entry name" value="PYRIDINIUM-3,5-BISTHIOCARBOXYLIC ACID MONONUCLEOTIDE NICKEL INSERTION PROTEIN"/>
    <property type="match status" value="1"/>
</dbReference>
<dbReference type="GeneID" id="24818461"/>
<dbReference type="NCBIfam" id="TIGR00299">
    <property type="entry name" value="nickel pincer cofactor biosynthesis protein LarC"/>
    <property type="match status" value="1"/>
</dbReference>
<sequence>MKILYIECNMGAAGDMLMSALLELLPEKDAFIDRMNSLGLEGVHLDVRSVSKCGINGTHISVFVHGRTEETDDGPAHHHHSHTTMRDIEDILVGLPISKKVKQQALEIYSSIAEAESKVHGCPVNKIHFHEVGNMDAVADIVGVCLLMEELSPDRVIVSSINVGSGTVRCSHGVMPVPAPATAHLLRNIPIYGGNINGELCTPTGAALLAHFADEFGPMPKMTVRKIGCGMGKKDFETANCLRIFMGDAGNSENGPNERVAELSCNIDDMTAEALSYAVQKITEAGAKDVFSTPIMMKKGRLGTMISCICSEDEAEHFAALMLRHTNTFGVRKSVLDRYVLERNIKTYSTPLGDVRVKTGEGYGVKRSKLEYEDVASIADKHGLSIQETERRIWLHLNDKRDAE</sequence>
<dbReference type="Proteomes" id="UP000030787">
    <property type="component" value="Chromosome"/>
</dbReference>
<dbReference type="OrthoDB" id="10691at2157"/>
<dbReference type="EMBL" id="CP010070">
    <property type="protein sequence ID" value="AIZ56674.1"/>
    <property type="molecule type" value="Genomic_DNA"/>
</dbReference>
<dbReference type="STRING" id="1577791.Mpt1_c07920"/>
<dbReference type="InterPro" id="IPR002822">
    <property type="entry name" value="Ni_insertion"/>
</dbReference>
<protein>
    <recommendedName>
        <fullName evidence="2">Putative nickel insertion protein</fullName>
    </recommendedName>
</protein>